<dbReference type="Proteomes" id="UP000256964">
    <property type="component" value="Unassembled WGS sequence"/>
</dbReference>
<gene>
    <name evidence="1" type="ORF">OH76DRAFT_254940</name>
</gene>
<organism evidence="1 2">
    <name type="scientific">Lentinus brumalis</name>
    <dbReference type="NCBI Taxonomy" id="2498619"/>
    <lineage>
        <taxon>Eukaryota</taxon>
        <taxon>Fungi</taxon>
        <taxon>Dikarya</taxon>
        <taxon>Basidiomycota</taxon>
        <taxon>Agaricomycotina</taxon>
        <taxon>Agaricomycetes</taxon>
        <taxon>Polyporales</taxon>
        <taxon>Polyporaceae</taxon>
        <taxon>Lentinus</taxon>
    </lineage>
</organism>
<sequence length="202" mass="22115">MSHSERPEPSSDTSEALDTVLDLTVESLEAVKDTIVDALSIPGIGLVLDAAIAILKKVQDTKSNHDALKSLRGEMTSLVNTLQRRLGNVVKTELDEYSVGSSERAEAKEKAFKSVTLAVRVGSLVRELNAILAEADKLIKRKRFSQFVHSTGYARAIIHMKDMIAVARRNFQLEGGVNIETKLAEALNNIKTVTARQKTEGM</sequence>
<dbReference type="EMBL" id="KZ857525">
    <property type="protein sequence ID" value="RDX41059.1"/>
    <property type="molecule type" value="Genomic_DNA"/>
</dbReference>
<proteinExistence type="predicted"/>
<accession>A0A371CLA2</accession>
<keyword evidence="2" id="KW-1185">Reference proteome</keyword>
<name>A0A371CLA2_9APHY</name>
<protein>
    <submittedName>
        <fullName evidence="1">Uncharacterized protein</fullName>
    </submittedName>
</protein>
<evidence type="ECO:0000313" key="2">
    <source>
        <dbReference type="Proteomes" id="UP000256964"/>
    </source>
</evidence>
<dbReference type="OrthoDB" id="3228837at2759"/>
<dbReference type="AlphaFoldDB" id="A0A371CLA2"/>
<evidence type="ECO:0000313" key="1">
    <source>
        <dbReference type="EMBL" id="RDX41059.1"/>
    </source>
</evidence>
<reference evidence="1 2" key="1">
    <citation type="journal article" date="2018" name="Biotechnol. Biofuels">
        <title>Integrative visual omics of the white-rot fungus Polyporus brumalis exposes the biotechnological potential of its oxidative enzymes for delignifying raw plant biomass.</title>
        <authorList>
            <person name="Miyauchi S."/>
            <person name="Rancon A."/>
            <person name="Drula E."/>
            <person name="Hage H."/>
            <person name="Chaduli D."/>
            <person name="Favel A."/>
            <person name="Grisel S."/>
            <person name="Henrissat B."/>
            <person name="Herpoel-Gimbert I."/>
            <person name="Ruiz-Duenas F.J."/>
            <person name="Chevret D."/>
            <person name="Hainaut M."/>
            <person name="Lin J."/>
            <person name="Wang M."/>
            <person name="Pangilinan J."/>
            <person name="Lipzen A."/>
            <person name="Lesage-Meessen L."/>
            <person name="Navarro D."/>
            <person name="Riley R."/>
            <person name="Grigoriev I.V."/>
            <person name="Zhou S."/>
            <person name="Raouche S."/>
            <person name="Rosso M.N."/>
        </authorList>
    </citation>
    <scope>NUCLEOTIDE SEQUENCE [LARGE SCALE GENOMIC DNA]</scope>
    <source>
        <strain evidence="1 2">BRFM 1820</strain>
    </source>
</reference>